<feature type="signal peptide" evidence="1">
    <location>
        <begin position="1"/>
        <end position="27"/>
    </location>
</feature>
<dbReference type="Pfam" id="PF09839">
    <property type="entry name" value="DUF2066"/>
    <property type="match status" value="1"/>
</dbReference>
<evidence type="ECO:0000313" key="3">
    <source>
        <dbReference type="Proteomes" id="UP001461163"/>
    </source>
</evidence>
<protein>
    <submittedName>
        <fullName evidence="2">DUF2066 domain-containing protein</fullName>
    </submittedName>
</protein>
<reference evidence="2 3" key="1">
    <citation type="submission" date="2024-03" db="EMBL/GenBank/DDBJ databases">
        <title>Community enrichment and isolation of bacterial strains for fucoidan degradation.</title>
        <authorList>
            <person name="Sichert A."/>
        </authorList>
    </citation>
    <scope>NUCLEOTIDE SEQUENCE [LARGE SCALE GENOMIC DNA]</scope>
    <source>
        <strain evidence="2 3">AS12</strain>
    </source>
</reference>
<name>A0ABU9SS64_9ALTE</name>
<dbReference type="Proteomes" id="UP001461163">
    <property type="component" value="Unassembled WGS sequence"/>
</dbReference>
<evidence type="ECO:0000256" key="1">
    <source>
        <dbReference type="SAM" id="SignalP"/>
    </source>
</evidence>
<feature type="chain" id="PRO_5046946326" evidence="1">
    <location>
        <begin position="28"/>
        <end position="370"/>
    </location>
</feature>
<organism evidence="2 3">
    <name type="scientific">Paraglaciecola mesophila</name>
    <dbReference type="NCBI Taxonomy" id="197222"/>
    <lineage>
        <taxon>Bacteria</taxon>
        <taxon>Pseudomonadati</taxon>
        <taxon>Pseudomonadota</taxon>
        <taxon>Gammaproteobacteria</taxon>
        <taxon>Alteromonadales</taxon>
        <taxon>Alteromonadaceae</taxon>
        <taxon>Paraglaciecola</taxon>
    </lineage>
</organism>
<gene>
    <name evidence="2" type="ORF">WNY77_04925</name>
</gene>
<keyword evidence="3" id="KW-1185">Reference proteome</keyword>
<sequence length="370" mass="41344">MFKGVAIVARLHLIFCLTLCCLASANAGVIEGLYNAQIEVADQSTATQNAAIRDGLQDVFVKVSGNSTLLNDPQIKQQLKQAKRYLRTYRFEQTPEHLYLVVNFDQEKVDKQLRDSGYRIWDKLRPETILWLAIKEPNGRRELVSEGNHQELFVAAQNVAKRRGVEIVQPLLDLDDMQNISIYDVWGGFVHQLAQASKRYGVENVLSARIYKLENNDAEGKDDQGSAQGVEVAWQADWTLLEAGSTSGGTVSGADQEQVVSALIEGMADNLANKYAIDFSRFDPAAMRTIVTINNLSSLRQYGEILTFFNSLSVVSSASLVSQNGQVAQFELSLLGEVDNLVDAMSLDNRISPVNRFELDKQKLEYFWKL</sequence>
<dbReference type="EMBL" id="JBBMQS010000002">
    <property type="protein sequence ID" value="MEM5496733.1"/>
    <property type="molecule type" value="Genomic_DNA"/>
</dbReference>
<evidence type="ECO:0000313" key="2">
    <source>
        <dbReference type="EMBL" id="MEM5496733.1"/>
    </source>
</evidence>
<accession>A0ABU9SS64</accession>
<dbReference type="InterPro" id="IPR018642">
    <property type="entry name" value="DUF2066"/>
</dbReference>
<keyword evidence="1" id="KW-0732">Signal</keyword>
<dbReference type="RefSeq" id="WP_342881077.1">
    <property type="nucleotide sequence ID" value="NZ_JBBMQS010000002.1"/>
</dbReference>
<proteinExistence type="predicted"/>
<comment type="caution">
    <text evidence="2">The sequence shown here is derived from an EMBL/GenBank/DDBJ whole genome shotgun (WGS) entry which is preliminary data.</text>
</comment>